<gene>
    <name evidence="2" type="ORF">GCM10010451_44310</name>
</gene>
<reference evidence="3" key="1">
    <citation type="journal article" date="2019" name="Int. J. Syst. Evol. Microbiol.">
        <title>The Global Catalogue of Microorganisms (GCM) 10K type strain sequencing project: providing services to taxonomists for standard genome sequencing and annotation.</title>
        <authorList>
            <consortium name="The Broad Institute Genomics Platform"/>
            <consortium name="The Broad Institute Genome Sequencing Center for Infectious Disease"/>
            <person name="Wu L."/>
            <person name="Ma J."/>
        </authorList>
    </citation>
    <scope>NUCLEOTIDE SEQUENCE [LARGE SCALE GENOMIC DNA]</scope>
    <source>
        <strain evidence="3">JCM 9095</strain>
    </source>
</reference>
<evidence type="ECO:0000313" key="2">
    <source>
        <dbReference type="EMBL" id="GAA3189839.1"/>
    </source>
</evidence>
<keyword evidence="3" id="KW-1185">Reference proteome</keyword>
<evidence type="ECO:0000256" key="1">
    <source>
        <dbReference type="SAM" id="MobiDB-lite"/>
    </source>
</evidence>
<proteinExistence type="predicted"/>
<dbReference type="EMBL" id="BAAAUH010000036">
    <property type="protein sequence ID" value="GAA3189839.1"/>
    <property type="molecule type" value="Genomic_DNA"/>
</dbReference>
<evidence type="ECO:0000313" key="3">
    <source>
        <dbReference type="Proteomes" id="UP001501866"/>
    </source>
</evidence>
<accession>A0ABP6PTL7</accession>
<protein>
    <submittedName>
        <fullName evidence="2">Uncharacterized protein</fullName>
    </submittedName>
</protein>
<feature type="compositionally biased region" description="Basic and acidic residues" evidence="1">
    <location>
        <begin position="48"/>
        <end position="68"/>
    </location>
</feature>
<sequence>MSSSRLLSTACPIPAEASTTTDSVVTVRMTQRGLRRAGAGAGAGGRASRADGRREGRGAVRGREDRGGVGKGGHLRTTAVRAIVSTVGR</sequence>
<name>A0ABP6PTL7_9ACTN</name>
<feature type="region of interest" description="Disordered" evidence="1">
    <location>
        <begin position="32"/>
        <end position="73"/>
    </location>
</feature>
<comment type="caution">
    <text evidence="2">The sequence shown here is derived from an EMBL/GenBank/DDBJ whole genome shotgun (WGS) entry which is preliminary data.</text>
</comment>
<organism evidence="2 3">
    <name type="scientific">Streptomyces virens</name>
    <dbReference type="NCBI Taxonomy" id="285572"/>
    <lineage>
        <taxon>Bacteria</taxon>
        <taxon>Bacillati</taxon>
        <taxon>Actinomycetota</taxon>
        <taxon>Actinomycetes</taxon>
        <taxon>Kitasatosporales</taxon>
        <taxon>Streptomycetaceae</taxon>
        <taxon>Streptomyces</taxon>
    </lineage>
</organism>
<dbReference type="Proteomes" id="UP001501866">
    <property type="component" value="Unassembled WGS sequence"/>
</dbReference>